<evidence type="ECO:0000313" key="3">
    <source>
        <dbReference type="Proteomes" id="UP001428341"/>
    </source>
</evidence>
<sequence length="94" mass="10431">MARFNSIFLIVFVLALVFNFPSLEARKLLSRQKTEVPCLNLKDGVVLSAIIPKSHYEMVAAADAECLFALQANTTKNEDHRILHSVPSPRGIGH</sequence>
<evidence type="ECO:0000313" key="2">
    <source>
        <dbReference type="EMBL" id="KAK9199145.1"/>
    </source>
</evidence>
<keyword evidence="1" id="KW-0732">Signal</keyword>
<comment type="caution">
    <text evidence="2">The sequence shown here is derived from an EMBL/GenBank/DDBJ whole genome shotgun (WGS) entry which is preliminary data.</text>
</comment>
<dbReference type="EMBL" id="JBCGBO010000005">
    <property type="protein sequence ID" value="KAK9199145.1"/>
    <property type="molecule type" value="Genomic_DNA"/>
</dbReference>
<accession>A0AAP0QLK8</accession>
<organism evidence="2 3">
    <name type="scientific">Citrus x changshan-huyou</name>
    <dbReference type="NCBI Taxonomy" id="2935761"/>
    <lineage>
        <taxon>Eukaryota</taxon>
        <taxon>Viridiplantae</taxon>
        <taxon>Streptophyta</taxon>
        <taxon>Embryophyta</taxon>
        <taxon>Tracheophyta</taxon>
        <taxon>Spermatophyta</taxon>
        <taxon>Magnoliopsida</taxon>
        <taxon>eudicotyledons</taxon>
        <taxon>Gunneridae</taxon>
        <taxon>Pentapetalae</taxon>
        <taxon>rosids</taxon>
        <taxon>malvids</taxon>
        <taxon>Sapindales</taxon>
        <taxon>Rutaceae</taxon>
        <taxon>Aurantioideae</taxon>
        <taxon>Citrus</taxon>
    </lineage>
</organism>
<dbReference type="Proteomes" id="UP001428341">
    <property type="component" value="Unassembled WGS sequence"/>
</dbReference>
<reference evidence="2 3" key="1">
    <citation type="submission" date="2024-05" db="EMBL/GenBank/DDBJ databases">
        <title>Haplotype-resolved chromosome-level genome assembly of Huyou (Citrus changshanensis).</title>
        <authorList>
            <person name="Miao C."/>
            <person name="Chen W."/>
            <person name="Wu Y."/>
            <person name="Wang L."/>
            <person name="Zhao S."/>
            <person name="Grierson D."/>
            <person name="Xu C."/>
            <person name="Chen K."/>
        </authorList>
    </citation>
    <scope>NUCLEOTIDE SEQUENCE [LARGE SCALE GENOMIC DNA]</scope>
    <source>
        <strain evidence="2">01-14</strain>
        <tissue evidence="2">Leaf</tissue>
    </source>
</reference>
<feature type="chain" id="PRO_5043030352" evidence="1">
    <location>
        <begin position="26"/>
        <end position="94"/>
    </location>
</feature>
<feature type="signal peptide" evidence="1">
    <location>
        <begin position="1"/>
        <end position="25"/>
    </location>
</feature>
<protein>
    <submittedName>
        <fullName evidence="2">Uncharacterized protein</fullName>
    </submittedName>
</protein>
<gene>
    <name evidence="2" type="ORF">WN944_014333</name>
</gene>
<keyword evidence="3" id="KW-1185">Reference proteome</keyword>
<name>A0AAP0QLK8_9ROSI</name>
<proteinExistence type="predicted"/>
<evidence type="ECO:0000256" key="1">
    <source>
        <dbReference type="SAM" id="SignalP"/>
    </source>
</evidence>
<dbReference type="AlphaFoldDB" id="A0AAP0QLK8"/>